<keyword evidence="2" id="KW-1185">Reference proteome</keyword>
<dbReference type="EMBL" id="CM055093">
    <property type="protein sequence ID" value="KAJ7567529.1"/>
    <property type="molecule type" value="Genomic_DNA"/>
</dbReference>
<gene>
    <name evidence="1" type="ORF">O6H91_02G151400</name>
</gene>
<accession>A0ACC2EM53</accession>
<name>A0ACC2EM53_DIPCM</name>
<proteinExistence type="predicted"/>
<comment type="caution">
    <text evidence="1">The sequence shown here is derived from an EMBL/GenBank/DDBJ whole genome shotgun (WGS) entry which is preliminary data.</text>
</comment>
<evidence type="ECO:0000313" key="1">
    <source>
        <dbReference type="EMBL" id="KAJ7567529.1"/>
    </source>
</evidence>
<dbReference type="Proteomes" id="UP001162992">
    <property type="component" value="Chromosome 2"/>
</dbReference>
<evidence type="ECO:0000313" key="2">
    <source>
        <dbReference type="Proteomes" id="UP001162992"/>
    </source>
</evidence>
<protein>
    <submittedName>
        <fullName evidence="1">Uncharacterized protein</fullName>
    </submittedName>
</protein>
<organism evidence="1 2">
    <name type="scientific">Diphasiastrum complanatum</name>
    <name type="common">Issler's clubmoss</name>
    <name type="synonym">Lycopodium complanatum</name>
    <dbReference type="NCBI Taxonomy" id="34168"/>
    <lineage>
        <taxon>Eukaryota</taxon>
        <taxon>Viridiplantae</taxon>
        <taxon>Streptophyta</taxon>
        <taxon>Embryophyta</taxon>
        <taxon>Tracheophyta</taxon>
        <taxon>Lycopodiopsida</taxon>
        <taxon>Lycopodiales</taxon>
        <taxon>Lycopodiaceae</taxon>
        <taxon>Lycopodioideae</taxon>
        <taxon>Diphasiastrum</taxon>
    </lineage>
</organism>
<reference evidence="2" key="1">
    <citation type="journal article" date="2024" name="Proc. Natl. Acad. Sci. U.S.A.">
        <title>Extraordinary preservation of gene collinearity over three hundred million years revealed in homosporous lycophytes.</title>
        <authorList>
            <person name="Li C."/>
            <person name="Wickell D."/>
            <person name="Kuo L.Y."/>
            <person name="Chen X."/>
            <person name="Nie B."/>
            <person name="Liao X."/>
            <person name="Peng D."/>
            <person name="Ji J."/>
            <person name="Jenkins J."/>
            <person name="Williams M."/>
            <person name="Shu S."/>
            <person name="Plott C."/>
            <person name="Barry K."/>
            <person name="Rajasekar S."/>
            <person name="Grimwood J."/>
            <person name="Han X."/>
            <person name="Sun S."/>
            <person name="Hou Z."/>
            <person name="He W."/>
            <person name="Dai G."/>
            <person name="Sun C."/>
            <person name="Schmutz J."/>
            <person name="Leebens-Mack J.H."/>
            <person name="Li F.W."/>
            <person name="Wang L."/>
        </authorList>
    </citation>
    <scope>NUCLEOTIDE SEQUENCE [LARGE SCALE GENOMIC DNA]</scope>
    <source>
        <strain evidence="2">cv. PW_Plant_1</strain>
    </source>
</reference>
<sequence>MDLPCLDLFSPSVYAHIKDADILQKPENFSLDLPSNMMNNVLSWQFPTASSEYCLMHERLGFQDFAQFSDSASKLTCLQLLENNDTSVNEVQGLESLYLKLPILEEPPDQKISGSMAQELLTTEHEVVKEVESTSQGFANEASTTYCYTSRECCDSSGGSSPEGFEDVLEKPGKDDFAKHQSVNHQFALSTHTLTSNSLAQSYLERGNLSKPKRRRARSRKNSEEAESQRQIHIAVERNRRKQMNEHLNILRSLMPGSYLQRSDQASIVTGAIEFVRELEHVLECLQTQKRRRLSDAGCSTKANPTLLMQPSAFSLQSDLHLYSMSTNLKFGTPEILKEMYAESKSDIADVEVRMVGKDALVKILSLRRPGQLLKTIAALENLCLTIMHTNITTVDHTVLYSFNVELEMECCLSPDEVAGAVQQIFFLIHNNLVKVESHN</sequence>